<proteinExistence type="predicted"/>
<name>A0A1M6GM59_9RHOB</name>
<dbReference type="OrthoDB" id="9134461at2"/>
<dbReference type="Pfam" id="PF04860">
    <property type="entry name" value="Phage_portal"/>
    <property type="match status" value="1"/>
</dbReference>
<dbReference type="NCBIfam" id="TIGR01537">
    <property type="entry name" value="portal_HK97"/>
    <property type="match status" value="1"/>
</dbReference>
<dbReference type="InterPro" id="IPR006944">
    <property type="entry name" value="Phage/GTA_portal"/>
</dbReference>
<dbReference type="InterPro" id="IPR006427">
    <property type="entry name" value="Portal_HK97"/>
</dbReference>
<organism evidence="1 2">
    <name type="scientific">Wenxinia saemankumensis</name>
    <dbReference type="NCBI Taxonomy" id="1447782"/>
    <lineage>
        <taxon>Bacteria</taxon>
        <taxon>Pseudomonadati</taxon>
        <taxon>Pseudomonadota</taxon>
        <taxon>Alphaproteobacteria</taxon>
        <taxon>Rhodobacterales</taxon>
        <taxon>Roseobacteraceae</taxon>
        <taxon>Wenxinia</taxon>
    </lineage>
</organism>
<reference evidence="1 2" key="1">
    <citation type="submission" date="2016-11" db="EMBL/GenBank/DDBJ databases">
        <authorList>
            <person name="Jaros S."/>
            <person name="Januszkiewicz K."/>
            <person name="Wedrychowicz H."/>
        </authorList>
    </citation>
    <scope>NUCLEOTIDE SEQUENCE [LARGE SCALE GENOMIC DNA]</scope>
    <source>
        <strain evidence="1 2">DSM 100565</strain>
    </source>
</reference>
<evidence type="ECO:0000313" key="2">
    <source>
        <dbReference type="Proteomes" id="UP000184292"/>
    </source>
</evidence>
<evidence type="ECO:0000313" key="1">
    <source>
        <dbReference type="EMBL" id="SHJ11023.1"/>
    </source>
</evidence>
<dbReference type="AlphaFoldDB" id="A0A1M6GM59"/>
<sequence length="409" mass="43020">MFDFLKRGNADAPGPGAVPETKASAARRAMALGPAGRVAWSPRDTGSLTRAGFLGNPVGFRAVKIVAEAAAAIPLVLQDAARRYAAHPALALIERPNQAQGRAELFEALYGQILLTGNGYVEAVGTGGLPQELHVLRSDRMSVVPGADGWPIGYDYAAGGRRHRFAVTADAASPVCHIRSFHPQDDHYGLSPLQAAAGAVDVHNAASAWSKALLDNAARPSGAIVYSGPDGAAGMTADQYDRLVAEMETMHQGARNAGRPMLLEGGLDWKPMGFSPSDMEFQKTKEAAAREIATAFGVPPMMLGIPGDATYANYQEANRAFYRLTVLPLVTRVAAAIADFLSDHSGERFELRPDLDQIAALAPERDALWARVGAAGFLSEAEKRRLLGLPANSAAGAGSGARDEDAADG</sequence>
<accession>A0A1M6GM59</accession>
<dbReference type="STRING" id="1447782.SAMN05444417_2808"/>
<gene>
    <name evidence="1" type="ORF">SAMN05444417_2808</name>
</gene>
<dbReference type="Proteomes" id="UP000184292">
    <property type="component" value="Unassembled WGS sequence"/>
</dbReference>
<keyword evidence="2" id="KW-1185">Reference proteome</keyword>
<protein>
    <submittedName>
        <fullName evidence="1">Phage portal protein, HK97 family</fullName>
    </submittedName>
</protein>
<dbReference type="RefSeq" id="WP_073332081.1">
    <property type="nucleotide sequence ID" value="NZ_FQYO01000005.1"/>
</dbReference>
<dbReference type="EMBL" id="FQYO01000005">
    <property type="protein sequence ID" value="SHJ11023.1"/>
    <property type="molecule type" value="Genomic_DNA"/>
</dbReference>